<name>A0A224X4E4_9LACT</name>
<reference evidence="2" key="1">
    <citation type="journal article" date="2017" name="Genome Announc.">
        <title>Draft Genome Sequence of Lactococcus sp. Strain Rs-Y01, Isolated from the Gut of the Lower Termite Reticulitermes speratus.</title>
        <authorList>
            <person name="Yuki M."/>
            <person name="Sakamoto M."/>
            <person name="Kuwahara H."/>
            <person name="Hongoh Y."/>
            <person name="Ohkuma M."/>
        </authorList>
    </citation>
    <scope>NUCLEOTIDE SEQUENCE</scope>
    <source>
        <strain evidence="2">Rs-Y01</strain>
    </source>
</reference>
<dbReference type="EMBL" id="BEDT01000002">
    <property type="protein sequence ID" value="GAX47556.1"/>
    <property type="molecule type" value="Genomic_DNA"/>
</dbReference>
<dbReference type="RefSeq" id="WP_094784595.1">
    <property type="nucleotide sequence ID" value="NZ_BEDT01000002.1"/>
</dbReference>
<protein>
    <submittedName>
        <fullName evidence="2">Uncharacterized protein</fullName>
    </submittedName>
</protein>
<evidence type="ECO:0000313" key="3">
    <source>
        <dbReference type="Proteomes" id="UP000218689"/>
    </source>
</evidence>
<comment type="caution">
    <text evidence="2">The sequence shown here is derived from an EMBL/GenBank/DDBJ whole genome shotgun (WGS) entry which is preliminary data.</text>
</comment>
<dbReference type="AlphaFoldDB" id="A0A224X4E4"/>
<sequence length="334" mass="38507">MNISNEDLDNFSAKFDDLFEKPIVKAIDDKKIRYLLLLAVIAVSLSIVVPSLFAIQMAKNMPDILEATQKMMESGQKALDKIEAKQSWTDIEILKEKVYLEHKPDYKHAKNYNIQFKGNTLDFGNGYIMKLTDFDEVDTSELADVRVKATEDYLGDQRLLQISKEYPFRMREIDSDTQELYEVETDVETEFFSLFINGNIIDELEVQKSKTEGSFVKVLPQDTIGEVKTGLILTYEPHTTYYNPETNVLTNKVSKDDMTPDIKEYPEGFLTIRKYWIFPDGVGVETYMSSFYLGNFSLDESSKTSQSDLEKLKTYTNGASERLEKLFVMSRRND</sequence>
<reference evidence="2" key="2">
    <citation type="journal article" date="2018" name="Int. J. Syst. Evol. Microbiol.">
        <title>Lactococcus reticulitermitis sp. nov., isolated from the gut of the subterranean termite Reticulitermes speratus.</title>
        <authorList>
            <person name="Yuki M."/>
            <person name="Sakamoto M."/>
            <person name="Nishimura Y."/>
            <person name="Ohkuma M."/>
        </authorList>
    </citation>
    <scope>NUCLEOTIDE SEQUENCE</scope>
    <source>
        <strain evidence="2">Rs-Y01</strain>
    </source>
</reference>
<dbReference type="Proteomes" id="UP000218689">
    <property type="component" value="Unassembled WGS sequence"/>
</dbReference>
<evidence type="ECO:0000256" key="1">
    <source>
        <dbReference type="SAM" id="Phobius"/>
    </source>
</evidence>
<keyword evidence="1" id="KW-0472">Membrane</keyword>
<dbReference type="OrthoDB" id="2339752at2"/>
<keyword evidence="3" id="KW-1185">Reference proteome</keyword>
<keyword evidence="1" id="KW-0812">Transmembrane</keyword>
<accession>A0A224X4E4</accession>
<feature type="transmembrane region" description="Helical" evidence="1">
    <location>
        <begin position="34"/>
        <end position="55"/>
    </location>
</feature>
<proteinExistence type="predicted"/>
<evidence type="ECO:0000313" key="2">
    <source>
        <dbReference type="EMBL" id="GAX47556.1"/>
    </source>
</evidence>
<keyword evidence="1" id="KW-1133">Transmembrane helix</keyword>
<gene>
    <name evidence="2" type="ORF">RsY01_1156</name>
</gene>
<organism evidence="2 3">
    <name type="scientific">Pseudolactococcus reticulitermitis</name>
    <dbReference type="NCBI Taxonomy" id="2025039"/>
    <lineage>
        <taxon>Bacteria</taxon>
        <taxon>Bacillati</taxon>
        <taxon>Bacillota</taxon>
        <taxon>Bacilli</taxon>
        <taxon>Lactobacillales</taxon>
        <taxon>Streptococcaceae</taxon>
        <taxon>Pseudolactococcus</taxon>
    </lineage>
</organism>